<dbReference type="Gene3D" id="1.10.760.10">
    <property type="entry name" value="Cytochrome c-like domain"/>
    <property type="match status" value="3"/>
</dbReference>
<organism evidence="8 9">
    <name type="scientific">Azospirillum oleiclasticum</name>
    <dbReference type="NCBI Taxonomy" id="2735135"/>
    <lineage>
        <taxon>Bacteria</taxon>
        <taxon>Pseudomonadati</taxon>
        <taxon>Pseudomonadota</taxon>
        <taxon>Alphaproteobacteria</taxon>
        <taxon>Rhodospirillales</taxon>
        <taxon>Azospirillaceae</taxon>
        <taxon>Azospirillum</taxon>
    </lineage>
</organism>
<evidence type="ECO:0000256" key="3">
    <source>
        <dbReference type="ARBA" id="ARBA00022723"/>
    </source>
</evidence>
<keyword evidence="1" id="KW-0813">Transport</keyword>
<dbReference type="InterPro" id="IPR036909">
    <property type="entry name" value="Cyt_c-like_dom_sf"/>
</dbReference>
<keyword evidence="2 6" id="KW-0349">Heme</keyword>
<comment type="caution">
    <text evidence="8">The sequence shown here is derived from an EMBL/GenBank/DDBJ whole genome shotgun (WGS) entry which is preliminary data.</text>
</comment>
<dbReference type="PANTHER" id="PTHR33751">
    <property type="entry name" value="CBB3-TYPE CYTOCHROME C OXIDASE SUBUNIT FIXP"/>
    <property type="match status" value="1"/>
</dbReference>
<evidence type="ECO:0000313" key="8">
    <source>
        <dbReference type="EMBL" id="NYZ18094.1"/>
    </source>
</evidence>
<dbReference type="InterPro" id="IPR050597">
    <property type="entry name" value="Cytochrome_c_Oxidase_Subunit"/>
</dbReference>
<feature type="domain" description="Cytochrome c" evidence="7">
    <location>
        <begin position="162"/>
        <end position="263"/>
    </location>
</feature>
<evidence type="ECO:0000256" key="6">
    <source>
        <dbReference type="PROSITE-ProRule" id="PRU00433"/>
    </source>
</evidence>
<sequence>MKRTIITALALLAAGAVGALLFAWSGLYNVAASREHWAVTNWVLHFTLRNSVETHAMAIQAPPLDDESMVFRGLGHYEGGCKPCHGAPGDAGNPIVQRILPQPPNLAESVSDWSDAELFWIVRNGLKYAGMPAWVAPERDDEVWSVVAFLRRMSGMPAEEYRRLARNDTIFDPEAVEQTAALLAQAGPVGGGLLACARCHGLRGEGGGAGAFPRLAGQKAEYLEAAMLAYAQGTRPSGIMQPIAAELSGEEIRRLSDHYAAMDPADGAPRPAAGDAVRLAPDHRETLALGRRIAEQGLPEQGVPACASCHGPSGRAEPGQRHALYPALEGQFAPYLVQQLTLWTQGKRGGNAYSRIMEAAVRTLRPEQIAAVAAHYAALPPAGAQAGTQAGERPQ</sequence>
<dbReference type="EMBL" id="JABFDB010000001">
    <property type="protein sequence ID" value="NYZ18094.1"/>
    <property type="molecule type" value="Genomic_DNA"/>
</dbReference>
<keyword evidence="3 6" id="KW-0479">Metal-binding</keyword>
<dbReference type="Pfam" id="PF00034">
    <property type="entry name" value="Cytochrom_C"/>
    <property type="match status" value="2"/>
</dbReference>
<dbReference type="SUPFAM" id="SSF46626">
    <property type="entry name" value="Cytochrome c"/>
    <property type="match status" value="3"/>
</dbReference>
<name>A0ABX2T5A9_9PROT</name>
<evidence type="ECO:0000313" key="9">
    <source>
        <dbReference type="Proteomes" id="UP000584642"/>
    </source>
</evidence>
<evidence type="ECO:0000259" key="7">
    <source>
        <dbReference type="PROSITE" id="PS51007"/>
    </source>
</evidence>
<keyword evidence="4" id="KW-0249">Electron transport</keyword>
<dbReference type="PROSITE" id="PS51007">
    <property type="entry name" value="CYTC"/>
    <property type="match status" value="3"/>
</dbReference>
<feature type="domain" description="Cytochrome c" evidence="7">
    <location>
        <begin position="68"/>
        <end position="154"/>
    </location>
</feature>
<dbReference type="PANTHER" id="PTHR33751:SF9">
    <property type="entry name" value="CYTOCHROME C4"/>
    <property type="match status" value="1"/>
</dbReference>
<reference evidence="8 9" key="1">
    <citation type="submission" date="2020-05" db="EMBL/GenBank/DDBJ databases">
        <title>Azospirillum oleiclasticum sp. nov, a nitrogen-fixing and heavy crude oil-emulsifying bacterium isolated from the crude oil of Yumen Oilfield.</title>
        <authorList>
            <person name="Wu D."/>
            <person name="Cai M."/>
            <person name="Zhang X."/>
        </authorList>
    </citation>
    <scope>NUCLEOTIDE SEQUENCE [LARGE SCALE GENOMIC DNA]</scope>
    <source>
        <strain evidence="8 9">ROY-1-1-2</strain>
    </source>
</reference>
<dbReference type="Proteomes" id="UP000584642">
    <property type="component" value="Unassembled WGS sequence"/>
</dbReference>
<dbReference type="RefSeq" id="WP_180279868.1">
    <property type="nucleotide sequence ID" value="NZ_JABFDB010000001.1"/>
</dbReference>
<feature type="domain" description="Cytochrome c" evidence="7">
    <location>
        <begin position="285"/>
        <end position="380"/>
    </location>
</feature>
<evidence type="ECO:0000256" key="1">
    <source>
        <dbReference type="ARBA" id="ARBA00022448"/>
    </source>
</evidence>
<dbReference type="InterPro" id="IPR009056">
    <property type="entry name" value="Cyt_c-like_dom"/>
</dbReference>
<protein>
    <submittedName>
        <fullName evidence="8">C-type cytochrome</fullName>
    </submittedName>
</protein>
<proteinExistence type="predicted"/>
<gene>
    <name evidence="8" type="ORF">HND93_00095</name>
</gene>
<keyword evidence="9" id="KW-1185">Reference proteome</keyword>
<evidence type="ECO:0000256" key="5">
    <source>
        <dbReference type="ARBA" id="ARBA00023004"/>
    </source>
</evidence>
<evidence type="ECO:0000256" key="2">
    <source>
        <dbReference type="ARBA" id="ARBA00022617"/>
    </source>
</evidence>
<accession>A0ABX2T5A9</accession>
<keyword evidence="5 6" id="KW-0408">Iron</keyword>
<dbReference type="Pfam" id="PF13442">
    <property type="entry name" value="Cytochrome_CBB3"/>
    <property type="match status" value="1"/>
</dbReference>
<evidence type="ECO:0000256" key="4">
    <source>
        <dbReference type="ARBA" id="ARBA00022982"/>
    </source>
</evidence>